<dbReference type="Gene3D" id="3.40.50.150">
    <property type="entry name" value="Vaccinia Virus protein VP39"/>
    <property type="match status" value="1"/>
</dbReference>
<feature type="compositionally biased region" description="Acidic residues" evidence="1">
    <location>
        <begin position="40"/>
        <end position="49"/>
    </location>
</feature>
<dbReference type="Pfam" id="PF10294">
    <property type="entry name" value="Methyltransf_16"/>
    <property type="match status" value="2"/>
</dbReference>
<evidence type="ECO:0008006" key="4">
    <source>
        <dbReference type="Google" id="ProtNLM"/>
    </source>
</evidence>
<protein>
    <recommendedName>
        <fullName evidence="4">S-adenosyl-L-methionine-dependent methyltransferase</fullName>
    </recommendedName>
</protein>
<gene>
    <name evidence="2" type="ORF">FRACYDRAFT_236270</name>
</gene>
<name>A0A1E7FPU9_9STRA</name>
<evidence type="ECO:0000313" key="3">
    <source>
        <dbReference type="Proteomes" id="UP000095751"/>
    </source>
</evidence>
<accession>A0A1E7FPU9</accession>
<evidence type="ECO:0000313" key="2">
    <source>
        <dbReference type="EMBL" id="OEU20200.1"/>
    </source>
</evidence>
<feature type="region of interest" description="Disordered" evidence="1">
    <location>
        <begin position="38"/>
        <end position="68"/>
    </location>
</feature>
<sequence length="402" mass="45329">MAIMVSKPVYGEKDDDAEKDNDESCTFSNWREFNIHDDDCYGDDDDDDGDSKNNGSVKNENGKGDGKDVEEDTAYLFRLFDEEDDDDIYEDIFYEYPMPMLTSMTMTEDDNNNDNDSDSDNEKADAAKCTKIVTIRHHSAYPNSTGLAVWRSAEILARYLCVCEQQQQQQQLLQQKVGMKRDSREDKTTGSFVQVQNKKVLELGAGAGLPGIVSYKVLNAASVVVTDGDVDALKNLKYNVDRNRKETEEDDSGIDNGGSDCNINNTNTRTDTDTYTTISCTQLIWGKGAASNFLQKYGKQDIILGADCVYMVPSLQPLWDTVDALLSDDGVFIYAHTAASAVPWKDFKKQFEQHNFERYGPIIDIARYDEKNYTNTSSTQEISKWGYTFFDVEENSNNEVND</sequence>
<feature type="region of interest" description="Disordered" evidence="1">
    <location>
        <begin position="104"/>
        <end position="123"/>
    </location>
</feature>
<keyword evidence="3" id="KW-1185">Reference proteome</keyword>
<dbReference type="InParanoid" id="A0A1E7FPU9"/>
<dbReference type="PANTHER" id="PTHR14614">
    <property type="entry name" value="HEPATOCELLULAR CARCINOMA-ASSOCIATED ANTIGEN"/>
    <property type="match status" value="1"/>
</dbReference>
<dbReference type="InterPro" id="IPR029063">
    <property type="entry name" value="SAM-dependent_MTases_sf"/>
</dbReference>
<dbReference type="EMBL" id="KV784355">
    <property type="protein sequence ID" value="OEU20200.1"/>
    <property type="molecule type" value="Genomic_DNA"/>
</dbReference>
<organism evidence="2 3">
    <name type="scientific">Fragilariopsis cylindrus CCMP1102</name>
    <dbReference type="NCBI Taxonomy" id="635003"/>
    <lineage>
        <taxon>Eukaryota</taxon>
        <taxon>Sar</taxon>
        <taxon>Stramenopiles</taxon>
        <taxon>Ochrophyta</taxon>
        <taxon>Bacillariophyta</taxon>
        <taxon>Bacillariophyceae</taxon>
        <taxon>Bacillariophycidae</taxon>
        <taxon>Bacillariales</taxon>
        <taxon>Bacillariaceae</taxon>
        <taxon>Fragilariopsis</taxon>
    </lineage>
</organism>
<feature type="region of interest" description="Disordered" evidence="1">
    <location>
        <begin position="1"/>
        <end position="24"/>
    </location>
</feature>
<proteinExistence type="predicted"/>
<feature type="compositionally biased region" description="Acidic residues" evidence="1">
    <location>
        <begin position="13"/>
        <end position="23"/>
    </location>
</feature>
<reference evidence="2 3" key="1">
    <citation type="submission" date="2016-09" db="EMBL/GenBank/DDBJ databases">
        <title>Extensive genetic diversity and differential bi-allelic expression allows diatom success in the polar Southern Ocean.</title>
        <authorList>
            <consortium name="DOE Joint Genome Institute"/>
            <person name="Mock T."/>
            <person name="Otillar R.P."/>
            <person name="Strauss J."/>
            <person name="Dupont C."/>
            <person name="Frickenhaus S."/>
            <person name="Maumus F."/>
            <person name="Mcmullan M."/>
            <person name="Sanges R."/>
            <person name="Schmutz J."/>
            <person name="Toseland A."/>
            <person name="Valas R."/>
            <person name="Veluchamy A."/>
            <person name="Ward B.J."/>
            <person name="Allen A."/>
            <person name="Barry K."/>
            <person name="Falciatore A."/>
            <person name="Ferrante M."/>
            <person name="Fortunato A.E."/>
            <person name="Gloeckner G."/>
            <person name="Gruber A."/>
            <person name="Hipkin R."/>
            <person name="Janech M."/>
            <person name="Kroth P."/>
            <person name="Leese F."/>
            <person name="Lindquist E."/>
            <person name="Lyon B.R."/>
            <person name="Martin J."/>
            <person name="Mayer C."/>
            <person name="Parker M."/>
            <person name="Quesneville H."/>
            <person name="Raymond J."/>
            <person name="Uhlig C."/>
            <person name="Valentin K.U."/>
            <person name="Worden A.Z."/>
            <person name="Armbrust E.V."/>
            <person name="Bowler C."/>
            <person name="Green B."/>
            <person name="Moulton V."/>
            <person name="Van Oosterhout C."/>
            <person name="Grigoriev I."/>
        </authorList>
    </citation>
    <scope>NUCLEOTIDE SEQUENCE [LARGE SCALE GENOMIC DNA]</scope>
    <source>
        <strain evidence="2 3">CCMP1102</strain>
    </source>
</reference>
<evidence type="ECO:0000256" key="1">
    <source>
        <dbReference type="SAM" id="MobiDB-lite"/>
    </source>
</evidence>
<feature type="region of interest" description="Disordered" evidence="1">
    <location>
        <begin position="244"/>
        <end position="267"/>
    </location>
</feature>
<dbReference type="KEGG" id="fcy:FRACYDRAFT_236270"/>
<feature type="compositionally biased region" description="Acidic residues" evidence="1">
    <location>
        <begin position="107"/>
        <end position="119"/>
    </location>
</feature>
<dbReference type="Proteomes" id="UP000095751">
    <property type="component" value="Unassembled WGS sequence"/>
</dbReference>
<dbReference type="OrthoDB" id="46564at2759"/>
<dbReference type="InterPro" id="IPR019410">
    <property type="entry name" value="Methyltransf_16"/>
</dbReference>
<dbReference type="PANTHER" id="PTHR14614:SF132">
    <property type="entry name" value="PROTEIN-LYSINE METHYLTRANSFERASE C42C1.13"/>
    <property type="match status" value="1"/>
</dbReference>
<dbReference type="SUPFAM" id="SSF53335">
    <property type="entry name" value="S-adenosyl-L-methionine-dependent methyltransferases"/>
    <property type="match status" value="1"/>
</dbReference>
<dbReference type="AlphaFoldDB" id="A0A1E7FPU9"/>